<dbReference type="EMBL" id="JASJOT010000004">
    <property type="protein sequence ID" value="MDJ1493065.1"/>
    <property type="molecule type" value="Genomic_DNA"/>
</dbReference>
<comment type="caution">
    <text evidence="2">The sequence shown here is derived from an EMBL/GenBank/DDBJ whole genome shotgun (WGS) entry which is preliminary data.</text>
</comment>
<accession>A0ABT7CH50</accession>
<dbReference type="InterPro" id="IPR003961">
    <property type="entry name" value="FN3_dom"/>
</dbReference>
<evidence type="ECO:0000313" key="3">
    <source>
        <dbReference type="Proteomes" id="UP001228581"/>
    </source>
</evidence>
<organism evidence="2 3">
    <name type="scientific">Xanthocytophaga flava</name>
    <dbReference type="NCBI Taxonomy" id="3048013"/>
    <lineage>
        <taxon>Bacteria</taxon>
        <taxon>Pseudomonadati</taxon>
        <taxon>Bacteroidota</taxon>
        <taxon>Cytophagia</taxon>
        <taxon>Cytophagales</taxon>
        <taxon>Rhodocytophagaceae</taxon>
        <taxon>Xanthocytophaga</taxon>
    </lineage>
</organism>
<reference evidence="2 3" key="1">
    <citation type="submission" date="2023-05" db="EMBL/GenBank/DDBJ databases">
        <authorList>
            <person name="Zhang X."/>
        </authorList>
    </citation>
    <scope>NUCLEOTIDE SEQUENCE [LARGE SCALE GENOMIC DNA]</scope>
    <source>
        <strain evidence="2 3">DM2B3-1</strain>
    </source>
</reference>
<dbReference type="Proteomes" id="UP001228581">
    <property type="component" value="Unassembled WGS sequence"/>
</dbReference>
<dbReference type="SUPFAM" id="SSF49265">
    <property type="entry name" value="Fibronectin type III"/>
    <property type="match status" value="1"/>
</dbReference>
<proteinExistence type="predicted"/>
<dbReference type="InterPro" id="IPR036116">
    <property type="entry name" value="FN3_sf"/>
</dbReference>
<dbReference type="RefSeq" id="WP_313994812.1">
    <property type="nucleotide sequence ID" value="NZ_JASJOT010000004.1"/>
</dbReference>
<dbReference type="InterPro" id="IPR013783">
    <property type="entry name" value="Ig-like_fold"/>
</dbReference>
<name>A0ABT7CH50_9BACT</name>
<evidence type="ECO:0000313" key="2">
    <source>
        <dbReference type="EMBL" id="MDJ1493065.1"/>
    </source>
</evidence>
<keyword evidence="3" id="KW-1185">Reference proteome</keyword>
<gene>
    <name evidence="2" type="ORF">QNI19_08985</name>
</gene>
<feature type="domain" description="Fibronectin type-III" evidence="1">
    <location>
        <begin position="371"/>
        <end position="450"/>
    </location>
</feature>
<dbReference type="Gene3D" id="2.60.40.10">
    <property type="entry name" value="Immunoglobulins"/>
    <property type="match status" value="4"/>
</dbReference>
<protein>
    <recommendedName>
        <fullName evidence="1">Fibronectin type-III domain-containing protein</fullName>
    </recommendedName>
</protein>
<feature type="domain" description="Fibronectin type-III" evidence="1">
    <location>
        <begin position="166"/>
        <end position="254"/>
    </location>
</feature>
<dbReference type="SMART" id="SM00060">
    <property type="entry name" value="FN3"/>
    <property type="match status" value="3"/>
</dbReference>
<sequence length="460" mass="51679">MQTNFEPIGEVAYFRQVKDSVVLSIEDPSVRRQLVYQYVAVPLDMYGNPGIPSDTVRILNLTSNMTPTVYEINATSRIEKNAIELSWQVKNPDKVQVINIYRSQDYDQPTYHFVGSVSASDTTFVDANVKPVEGYWYTLVVNGVYGQAPASPRVHGILKTNPKRIPLPPHGLQASVENHQVKLSWHKADAETRGFAVFRGQTLQDLKQVSPEIPYTPNLNTTDLTEYIDHLPVTAQSTQYYYAVRTINTSYNQSPLSAMTNVIINGQTKLKAPISVKAKYFDKTALVYWANPNESGVTGYNLYRRESNQRESNGSWQKLNAQALPVIQNQWEDKTLQTGKVYEYQVELVTGRESDYVRSAPVRLALETKKPLQPVGLRVLAQPDNNVQLSWSAMPAGATAQYAVYRQQSGGKPEKLAVLPLSQTHFMDKNSAEGLFFYTVVAVSAEEVESEADNWISVNR</sequence>
<evidence type="ECO:0000259" key="1">
    <source>
        <dbReference type="SMART" id="SM00060"/>
    </source>
</evidence>
<feature type="domain" description="Fibronectin type-III" evidence="1">
    <location>
        <begin position="270"/>
        <end position="354"/>
    </location>
</feature>